<keyword evidence="1" id="KW-0812">Transmembrane</keyword>
<keyword evidence="1" id="KW-0472">Membrane</keyword>
<keyword evidence="2" id="KW-0732">Signal</keyword>
<evidence type="ECO:0000313" key="4">
    <source>
        <dbReference type="Proteomes" id="UP000014809"/>
    </source>
</evidence>
<dbReference type="STRING" id="1200352.A606_09990"/>
<dbReference type="PATRIC" id="fig|1200352.3.peg.2036"/>
<evidence type="ECO:0000256" key="1">
    <source>
        <dbReference type="SAM" id="Phobius"/>
    </source>
</evidence>
<evidence type="ECO:0008006" key="5">
    <source>
        <dbReference type="Google" id="ProtNLM"/>
    </source>
</evidence>
<keyword evidence="1" id="KW-1133">Transmembrane helix</keyword>
<name>S4XER6_9CORY</name>
<dbReference type="eggNOG" id="ENOG50337MI">
    <property type="taxonomic scope" value="Bacteria"/>
</dbReference>
<feature type="chain" id="PRO_5004533780" description="DUF3592 domain-containing protein" evidence="2">
    <location>
        <begin position="24"/>
        <end position="128"/>
    </location>
</feature>
<protein>
    <recommendedName>
        <fullName evidence="5">DUF3592 domain-containing protein</fullName>
    </recommendedName>
</protein>
<evidence type="ECO:0000256" key="2">
    <source>
        <dbReference type="SAM" id="SignalP"/>
    </source>
</evidence>
<sequence length="128" mass="13853">MNQVILAAYLLACVVSASLVVTAAIGDWQISRDRATATAEVLSTGSKTLVRFPDDDGRYHSPTSGLKYPGGLTVGDRVQVEYERGDPENVKVSGRAWTLAFLPAISTWAVSTVVAVVLAGAVRWWFRR</sequence>
<gene>
    <name evidence="3" type="ORF">A606_09990</name>
</gene>
<feature type="transmembrane region" description="Helical" evidence="1">
    <location>
        <begin position="105"/>
        <end position="126"/>
    </location>
</feature>
<proteinExistence type="predicted"/>
<feature type="signal peptide" evidence="2">
    <location>
        <begin position="1"/>
        <end position="23"/>
    </location>
</feature>
<keyword evidence="4" id="KW-1185">Reference proteome</keyword>
<evidence type="ECO:0000313" key="3">
    <source>
        <dbReference type="EMBL" id="AGP31637.1"/>
    </source>
</evidence>
<dbReference type="Proteomes" id="UP000014809">
    <property type="component" value="Chromosome"/>
</dbReference>
<dbReference type="EMBL" id="CP003696">
    <property type="protein sequence ID" value="AGP31637.1"/>
    <property type="molecule type" value="Genomic_DNA"/>
</dbReference>
<accession>S4XER6</accession>
<dbReference type="HOGENOM" id="CLU_122360_0_0_11"/>
<dbReference type="KEGG" id="cter:A606_09990"/>
<organism evidence="3 4">
    <name type="scientific">Corynebacterium terpenotabidum Y-11</name>
    <dbReference type="NCBI Taxonomy" id="1200352"/>
    <lineage>
        <taxon>Bacteria</taxon>
        <taxon>Bacillati</taxon>
        <taxon>Actinomycetota</taxon>
        <taxon>Actinomycetes</taxon>
        <taxon>Mycobacteriales</taxon>
        <taxon>Corynebacteriaceae</taxon>
        <taxon>Corynebacterium</taxon>
    </lineage>
</organism>
<reference evidence="3 4" key="1">
    <citation type="submission" date="2012-06" db="EMBL/GenBank/DDBJ databases">
        <title>Complete genome sequence of Corynebacterium terpenotabidum Y-11 (=DSM 44721).</title>
        <authorList>
            <person name="Ruckert C."/>
            <person name="Albersmeier A."/>
            <person name="Al-Dilaimi A."/>
            <person name="Szczepanowski R."/>
            <person name="Kalinowski J."/>
        </authorList>
    </citation>
    <scope>NUCLEOTIDE SEQUENCE [LARGE SCALE GENOMIC DNA]</scope>
    <source>
        <strain evidence="3 4">Y-11</strain>
    </source>
</reference>
<dbReference type="AlphaFoldDB" id="S4XER6"/>